<protein>
    <submittedName>
        <fullName evidence="11">F13H10.4 protein</fullName>
    </submittedName>
</protein>
<accession>A0A812RQI4</accession>
<evidence type="ECO:0000256" key="10">
    <source>
        <dbReference type="SAM" id="Phobius"/>
    </source>
</evidence>
<feature type="transmembrane region" description="Helical" evidence="10">
    <location>
        <begin position="891"/>
        <end position="909"/>
    </location>
</feature>
<evidence type="ECO:0000256" key="3">
    <source>
        <dbReference type="ARBA" id="ARBA00022475"/>
    </source>
</evidence>
<feature type="transmembrane region" description="Helical" evidence="10">
    <location>
        <begin position="12"/>
        <end position="40"/>
    </location>
</feature>
<evidence type="ECO:0000313" key="12">
    <source>
        <dbReference type="Proteomes" id="UP000604046"/>
    </source>
</evidence>
<dbReference type="InterPro" id="IPR044669">
    <property type="entry name" value="YneE/VCCN1/2-like"/>
</dbReference>
<proteinExistence type="predicted"/>
<name>A0A812RQI4_9DINO</name>
<dbReference type="GO" id="GO:0005254">
    <property type="term" value="F:chloride channel activity"/>
    <property type="evidence" value="ECO:0007669"/>
    <property type="project" value="InterPro"/>
</dbReference>
<feature type="region of interest" description="Disordered" evidence="9">
    <location>
        <begin position="1336"/>
        <end position="1355"/>
    </location>
</feature>
<feature type="transmembrane region" description="Helical" evidence="10">
    <location>
        <begin position="1085"/>
        <end position="1112"/>
    </location>
</feature>
<comment type="subcellular location">
    <subcellularLocation>
        <location evidence="1">Cell membrane</location>
        <topology evidence="1">Multi-pass membrane protein</topology>
    </subcellularLocation>
</comment>
<evidence type="ECO:0000256" key="9">
    <source>
        <dbReference type="SAM" id="MobiDB-lite"/>
    </source>
</evidence>
<feature type="transmembrane region" description="Helical" evidence="10">
    <location>
        <begin position="52"/>
        <end position="69"/>
    </location>
</feature>
<evidence type="ECO:0000256" key="2">
    <source>
        <dbReference type="ARBA" id="ARBA00022448"/>
    </source>
</evidence>
<evidence type="ECO:0000256" key="8">
    <source>
        <dbReference type="SAM" id="Coils"/>
    </source>
</evidence>
<gene>
    <name evidence="11" type="primary">F13H10.4</name>
    <name evidence="11" type="ORF">SNAT2548_LOCUS24515</name>
</gene>
<dbReference type="OrthoDB" id="435166at2759"/>
<evidence type="ECO:0000256" key="7">
    <source>
        <dbReference type="ARBA" id="ARBA00023136"/>
    </source>
</evidence>
<evidence type="ECO:0000256" key="1">
    <source>
        <dbReference type="ARBA" id="ARBA00004651"/>
    </source>
</evidence>
<organism evidence="11 12">
    <name type="scientific">Symbiodinium natans</name>
    <dbReference type="NCBI Taxonomy" id="878477"/>
    <lineage>
        <taxon>Eukaryota</taxon>
        <taxon>Sar</taxon>
        <taxon>Alveolata</taxon>
        <taxon>Dinophyceae</taxon>
        <taxon>Suessiales</taxon>
        <taxon>Symbiodiniaceae</taxon>
        <taxon>Symbiodinium</taxon>
    </lineage>
</organism>
<dbReference type="PANTHER" id="PTHR33281">
    <property type="entry name" value="UPF0187 PROTEIN YNEE"/>
    <property type="match status" value="1"/>
</dbReference>
<dbReference type="PANTHER" id="PTHR33281:SF19">
    <property type="entry name" value="VOLTAGE-DEPENDENT ANION CHANNEL-FORMING PROTEIN YNEE"/>
    <property type="match status" value="1"/>
</dbReference>
<comment type="caution">
    <text evidence="11">The sequence shown here is derived from an EMBL/GenBank/DDBJ whole genome shotgun (WGS) entry which is preliminary data.</text>
</comment>
<dbReference type="EMBL" id="CAJNDS010002360">
    <property type="protein sequence ID" value="CAE7448841.1"/>
    <property type="molecule type" value="Genomic_DNA"/>
</dbReference>
<evidence type="ECO:0000313" key="11">
    <source>
        <dbReference type="EMBL" id="CAE7448841.1"/>
    </source>
</evidence>
<feature type="coiled-coil region" evidence="8">
    <location>
        <begin position="1164"/>
        <end position="1278"/>
    </location>
</feature>
<keyword evidence="2" id="KW-0813">Transport</keyword>
<evidence type="ECO:0000256" key="5">
    <source>
        <dbReference type="ARBA" id="ARBA00022989"/>
    </source>
</evidence>
<dbReference type="Proteomes" id="UP000604046">
    <property type="component" value="Unassembled WGS sequence"/>
</dbReference>
<keyword evidence="3" id="KW-1003">Cell membrane</keyword>
<evidence type="ECO:0000256" key="6">
    <source>
        <dbReference type="ARBA" id="ARBA00023065"/>
    </source>
</evidence>
<evidence type="ECO:0000256" key="4">
    <source>
        <dbReference type="ARBA" id="ARBA00022692"/>
    </source>
</evidence>
<keyword evidence="8" id="KW-0175">Coiled coil</keyword>
<dbReference type="GO" id="GO:0005886">
    <property type="term" value="C:plasma membrane"/>
    <property type="evidence" value="ECO:0007669"/>
    <property type="project" value="UniProtKB-SubCell"/>
</dbReference>
<reference evidence="11" key="1">
    <citation type="submission" date="2021-02" db="EMBL/GenBank/DDBJ databases">
        <authorList>
            <person name="Dougan E. K."/>
            <person name="Rhodes N."/>
            <person name="Thang M."/>
            <person name="Chan C."/>
        </authorList>
    </citation>
    <scope>NUCLEOTIDE SEQUENCE</scope>
</reference>
<feature type="transmembrane region" description="Helical" evidence="10">
    <location>
        <begin position="764"/>
        <end position="783"/>
    </location>
</feature>
<sequence>MIRYAKGAFQTLIYWWGGINRHLIVNSVYYLIFLVVLWYVQTRYPFLQVDSSSSGISMLGSLTVFLLVFRMNQSMARNNEATQRTDEMFGELDFLVHSVCTFMQGAGEDSLQELVMNSSRQRSEEEIRLLRHYGELASAVRIHVVRLTIAFGVSVLLYFRVLCALSDAQGVLEEEDLVQIVFLHCRLQALLYEEELEVVDQYVGITRETEGSYDGEAEYRAEVGRFRIASQCAGLLMRPRKAGDTADEDCAFVPQSCDIVPALPKVILSMLAEVCHMPIAQKWGYPERVLNLIADITGDALDQLTHLAGLIMRPVSLAYYQHCRVIVAVFTFMWPLVHKVSDDLVGSIFDGIVFPWVVYWAMSGLERLAEMMENPVGDDDTDIDMMQQMHELEVGLQLSFELSEIRRSTLRRTLAKGCPSCPEAAKAKTPPLAPAAHFEDYFCWLPLPSAIAEGMTLKHGHVDHVHAAFFEGHATDLRSFLRKTLRRQSAGRRSPCEAIPEAAGAEELKVYPEAELDSTMGTIQRDTNGFWHYLAFRPVLNKPGADGEIRRQELWRKRMVNLLGKEHPAAKLLEATEQTDSARSVLLQPLKPPKPRRHHVSEAGVGAWDTLKLELDRVTGLSGQERVKGLRVSLDTGYICGNTYAVEPFYFVLPWPDMSLEHRHDAPTPAAINSFHSNTARSGNFISLPEQDMDSNELNEVRTFVQRSTFYQGMHAPMARWNVLLCLFTAAAALNVGHEQLRKDGPQDTSFLSWEASSSLRNQLYVLAGVCCFALAGSLVFFWTSTPGSDRKEVDEPEAVEAAVPAKIEEDAGPSLADYEDLVKSVLQRTADHLGPKVAKGAQVQNIVNDKVGSLADKAKAFVMTELTDTVGSVATALQMEEFMVLADDDAAVAASFPPLSVLLAGLLVPANLSLNITCHLLQIFIVLLPVLCVVGYSEYADAAHPCKSIPGLRLWARTVLVIAALVTIARLVLAIKCLMAKSAIRRKNEEMKEQLAKATGSGSSTGIEELKQLFLFYATTLQHAVVCEGNTRVGFFSHIVGFGTLLWLLTTFFNTYLYFAYMFVPGVVAFHESAADEPSYCAAWVTVCAAKVSVLLAVLFFFVNVMTVFCWASETVLSMESVSSKIIAKAKAFDNVGLGLPLAQLLVKVLLFRGSTDILCARLAVHLREKDGLSQELAETESRLAQLKAEMEAKDKQVEAIKAEMSSEGAGLEAAKSRGEEVIQAAREKAAVLDKQIAEAAANPESQDMLNTLKSMMDKAFEAADSAKDQAKQAASQAAATAGEYAAAAGEYQAVAEKYAGQAASAAGEYAAAAGEYQAVAEKYAGQAAAAAKEAASGLQDNEKVKSLGQSFGR</sequence>
<keyword evidence="6" id="KW-0406">Ion transport</keyword>
<keyword evidence="4 10" id="KW-0812">Transmembrane</keyword>
<feature type="transmembrane region" description="Helical" evidence="10">
    <location>
        <begin position="921"/>
        <end position="940"/>
    </location>
</feature>
<keyword evidence="5 10" id="KW-1133">Transmembrane helix</keyword>
<keyword evidence="7 10" id="KW-0472">Membrane</keyword>
<keyword evidence="12" id="KW-1185">Reference proteome</keyword>
<feature type="transmembrane region" description="Helical" evidence="10">
    <location>
        <begin position="1040"/>
        <end position="1065"/>
    </location>
</feature>
<feature type="transmembrane region" description="Helical" evidence="10">
    <location>
        <begin position="960"/>
        <end position="980"/>
    </location>
</feature>